<feature type="region of interest" description="Disordered" evidence="1">
    <location>
        <begin position="23"/>
        <end position="55"/>
    </location>
</feature>
<feature type="compositionally biased region" description="Polar residues" evidence="1">
    <location>
        <begin position="23"/>
        <end position="32"/>
    </location>
</feature>
<dbReference type="SUPFAM" id="SSF89392">
    <property type="entry name" value="Prokaryotic lipoproteins and lipoprotein localization factors"/>
    <property type="match status" value="1"/>
</dbReference>
<name>A0A561EQI9_9ACTN</name>
<keyword evidence="4" id="KW-1185">Reference proteome</keyword>
<keyword evidence="2" id="KW-0732">Signal</keyword>
<feature type="compositionally biased region" description="Low complexity" evidence="1">
    <location>
        <begin position="33"/>
        <end position="46"/>
    </location>
</feature>
<accession>A0A561EQI9</accession>
<evidence type="ECO:0000256" key="2">
    <source>
        <dbReference type="SAM" id="SignalP"/>
    </source>
</evidence>
<evidence type="ECO:0000313" key="3">
    <source>
        <dbReference type="EMBL" id="TWE17877.1"/>
    </source>
</evidence>
<feature type="chain" id="PRO_5038721614" description="Lipoprotein" evidence="2">
    <location>
        <begin position="23"/>
        <end position="304"/>
    </location>
</feature>
<dbReference type="InterPro" id="IPR029046">
    <property type="entry name" value="LolA/LolB/LppX"/>
</dbReference>
<feature type="signal peptide" evidence="2">
    <location>
        <begin position="1"/>
        <end position="22"/>
    </location>
</feature>
<organism evidence="3 4">
    <name type="scientific">Kitasatospora atroaurantiaca</name>
    <dbReference type="NCBI Taxonomy" id="285545"/>
    <lineage>
        <taxon>Bacteria</taxon>
        <taxon>Bacillati</taxon>
        <taxon>Actinomycetota</taxon>
        <taxon>Actinomycetes</taxon>
        <taxon>Kitasatosporales</taxon>
        <taxon>Streptomycetaceae</taxon>
        <taxon>Kitasatospora</taxon>
    </lineage>
</organism>
<gene>
    <name evidence="3" type="ORF">FB465_2915</name>
</gene>
<dbReference type="PROSITE" id="PS51257">
    <property type="entry name" value="PROKAR_LIPOPROTEIN"/>
    <property type="match status" value="1"/>
</dbReference>
<evidence type="ECO:0000313" key="4">
    <source>
        <dbReference type="Proteomes" id="UP000318416"/>
    </source>
</evidence>
<dbReference type="Proteomes" id="UP000318416">
    <property type="component" value="Unassembled WGS sequence"/>
</dbReference>
<evidence type="ECO:0008006" key="5">
    <source>
        <dbReference type="Google" id="ProtNLM"/>
    </source>
</evidence>
<proteinExistence type="predicted"/>
<dbReference type="AlphaFoldDB" id="A0A561EQI9"/>
<reference evidence="3 4" key="1">
    <citation type="submission" date="2019-06" db="EMBL/GenBank/DDBJ databases">
        <title>Sequencing the genomes of 1000 actinobacteria strains.</title>
        <authorList>
            <person name="Klenk H.-P."/>
        </authorList>
    </citation>
    <scope>NUCLEOTIDE SEQUENCE [LARGE SCALE GENOMIC DNA]</scope>
    <source>
        <strain evidence="3 4">DSM 41649</strain>
    </source>
</reference>
<comment type="caution">
    <text evidence="3">The sequence shown here is derived from an EMBL/GenBank/DDBJ whole genome shotgun (WGS) entry which is preliminary data.</text>
</comment>
<dbReference type="RefSeq" id="WP_145790841.1">
    <property type="nucleotide sequence ID" value="NZ_BAAABR010000007.1"/>
</dbReference>
<dbReference type="OrthoDB" id="3871377at2"/>
<dbReference type="Gene3D" id="2.50.20.20">
    <property type="match status" value="1"/>
</dbReference>
<evidence type="ECO:0000256" key="1">
    <source>
        <dbReference type="SAM" id="MobiDB-lite"/>
    </source>
</evidence>
<dbReference type="EMBL" id="VIVR01000001">
    <property type="protein sequence ID" value="TWE17877.1"/>
    <property type="molecule type" value="Genomic_DNA"/>
</dbReference>
<protein>
    <recommendedName>
        <fullName evidence="5">Lipoprotein</fullName>
    </recommendedName>
</protein>
<sequence>MRTLRIATAVAVSALLVGGLSACSSSKTTGQDATSSASSSASSSAATGGGAGAGGKQAADLGPKAALLASAAVMEKAGSAKLVLTGTGDTETGSGSYSWKAPAAFELTTKTDGQTAKMLLTGDVMYIGVDDETAATFGGKHWLKLDPKATAGAGGKALPGGEDAGSMTTMLQTFNPAVQLAANAQGGKLSKVGAEKVGGADAVHYRSELPVDALVGAMANLSADQKKQVIDTLKKDGSSVTSDFWINAKGELVQQQSNNVGNGSKEAVTIRYSDLGSAASVKTPAASDVLDFADMLKGLGNISG</sequence>